<evidence type="ECO:0000313" key="3">
    <source>
        <dbReference type="Proteomes" id="UP000799441"/>
    </source>
</evidence>
<feature type="region of interest" description="Disordered" evidence="1">
    <location>
        <begin position="99"/>
        <end position="128"/>
    </location>
</feature>
<name>A0A9P4Q350_9PEZI</name>
<evidence type="ECO:0000313" key="2">
    <source>
        <dbReference type="EMBL" id="KAF2717244.1"/>
    </source>
</evidence>
<sequence>MRSIRVDMLAMCGLLGPGKAYRRLSTGRSKARPLDYPGTPADRAADLRPGATPESQVPSPKAQGSRPKYGDTTFHARRRLRSVCMSVCLHEQSKSASRKGRLGRTWAQNRQSQSGHARISARHGETSANQRSHVFQLHLSKHCERLGACFDLRQINNLVFSACPVWVVR</sequence>
<dbReference type="EMBL" id="MU003848">
    <property type="protein sequence ID" value="KAF2717244.1"/>
    <property type="molecule type" value="Genomic_DNA"/>
</dbReference>
<feature type="compositionally biased region" description="Polar residues" evidence="1">
    <location>
        <begin position="106"/>
        <end position="115"/>
    </location>
</feature>
<gene>
    <name evidence="2" type="ORF">K431DRAFT_160402</name>
</gene>
<evidence type="ECO:0000256" key="1">
    <source>
        <dbReference type="SAM" id="MobiDB-lite"/>
    </source>
</evidence>
<protein>
    <submittedName>
        <fullName evidence="2">Uncharacterized protein</fullName>
    </submittedName>
</protein>
<dbReference type="Proteomes" id="UP000799441">
    <property type="component" value="Unassembled WGS sequence"/>
</dbReference>
<organism evidence="2 3">
    <name type="scientific">Polychaeton citri CBS 116435</name>
    <dbReference type="NCBI Taxonomy" id="1314669"/>
    <lineage>
        <taxon>Eukaryota</taxon>
        <taxon>Fungi</taxon>
        <taxon>Dikarya</taxon>
        <taxon>Ascomycota</taxon>
        <taxon>Pezizomycotina</taxon>
        <taxon>Dothideomycetes</taxon>
        <taxon>Dothideomycetidae</taxon>
        <taxon>Capnodiales</taxon>
        <taxon>Capnodiaceae</taxon>
        <taxon>Polychaeton</taxon>
    </lineage>
</organism>
<comment type="caution">
    <text evidence="2">The sequence shown here is derived from an EMBL/GenBank/DDBJ whole genome shotgun (WGS) entry which is preliminary data.</text>
</comment>
<accession>A0A9P4Q350</accession>
<keyword evidence="3" id="KW-1185">Reference proteome</keyword>
<dbReference type="AlphaFoldDB" id="A0A9P4Q350"/>
<proteinExistence type="predicted"/>
<feature type="region of interest" description="Disordered" evidence="1">
    <location>
        <begin position="25"/>
        <end position="70"/>
    </location>
</feature>
<reference evidence="2" key="1">
    <citation type="journal article" date="2020" name="Stud. Mycol.">
        <title>101 Dothideomycetes genomes: a test case for predicting lifestyles and emergence of pathogens.</title>
        <authorList>
            <person name="Haridas S."/>
            <person name="Albert R."/>
            <person name="Binder M."/>
            <person name="Bloem J."/>
            <person name="Labutti K."/>
            <person name="Salamov A."/>
            <person name="Andreopoulos B."/>
            <person name="Baker S."/>
            <person name="Barry K."/>
            <person name="Bills G."/>
            <person name="Bluhm B."/>
            <person name="Cannon C."/>
            <person name="Castanera R."/>
            <person name="Culley D."/>
            <person name="Daum C."/>
            <person name="Ezra D."/>
            <person name="Gonzalez J."/>
            <person name="Henrissat B."/>
            <person name="Kuo A."/>
            <person name="Liang C."/>
            <person name="Lipzen A."/>
            <person name="Lutzoni F."/>
            <person name="Magnuson J."/>
            <person name="Mondo S."/>
            <person name="Nolan M."/>
            <person name="Ohm R."/>
            <person name="Pangilinan J."/>
            <person name="Park H.-J."/>
            <person name="Ramirez L."/>
            <person name="Alfaro M."/>
            <person name="Sun H."/>
            <person name="Tritt A."/>
            <person name="Yoshinaga Y."/>
            <person name="Zwiers L.-H."/>
            <person name="Turgeon B."/>
            <person name="Goodwin S."/>
            <person name="Spatafora J."/>
            <person name="Crous P."/>
            <person name="Grigoriev I."/>
        </authorList>
    </citation>
    <scope>NUCLEOTIDE SEQUENCE</scope>
    <source>
        <strain evidence="2">CBS 116435</strain>
    </source>
</reference>